<protein>
    <submittedName>
        <fullName evidence="2">Uncharacterized protein</fullName>
    </submittedName>
</protein>
<dbReference type="Proteomes" id="UP001359559">
    <property type="component" value="Unassembled WGS sequence"/>
</dbReference>
<organism evidence="2 3">
    <name type="scientific">Clitoria ternatea</name>
    <name type="common">Butterfly pea</name>
    <dbReference type="NCBI Taxonomy" id="43366"/>
    <lineage>
        <taxon>Eukaryota</taxon>
        <taxon>Viridiplantae</taxon>
        <taxon>Streptophyta</taxon>
        <taxon>Embryophyta</taxon>
        <taxon>Tracheophyta</taxon>
        <taxon>Spermatophyta</taxon>
        <taxon>Magnoliopsida</taxon>
        <taxon>eudicotyledons</taxon>
        <taxon>Gunneridae</taxon>
        <taxon>Pentapetalae</taxon>
        <taxon>rosids</taxon>
        <taxon>fabids</taxon>
        <taxon>Fabales</taxon>
        <taxon>Fabaceae</taxon>
        <taxon>Papilionoideae</taxon>
        <taxon>50 kb inversion clade</taxon>
        <taxon>NPAAA clade</taxon>
        <taxon>indigoferoid/millettioid clade</taxon>
        <taxon>Phaseoleae</taxon>
        <taxon>Clitoria</taxon>
    </lineage>
</organism>
<feature type="region of interest" description="Disordered" evidence="1">
    <location>
        <begin position="110"/>
        <end position="151"/>
    </location>
</feature>
<gene>
    <name evidence="2" type="ORF">RJT34_09003</name>
</gene>
<feature type="compositionally biased region" description="Basic and acidic residues" evidence="1">
    <location>
        <begin position="293"/>
        <end position="311"/>
    </location>
</feature>
<accession>A0AAN9K6I2</accession>
<feature type="region of interest" description="Disordered" evidence="1">
    <location>
        <begin position="370"/>
        <end position="415"/>
    </location>
</feature>
<dbReference type="AlphaFoldDB" id="A0AAN9K6I2"/>
<evidence type="ECO:0000313" key="3">
    <source>
        <dbReference type="Proteomes" id="UP001359559"/>
    </source>
</evidence>
<feature type="region of interest" description="Disordered" evidence="1">
    <location>
        <begin position="174"/>
        <end position="197"/>
    </location>
</feature>
<proteinExistence type="predicted"/>
<evidence type="ECO:0000313" key="2">
    <source>
        <dbReference type="EMBL" id="KAK7311099.1"/>
    </source>
</evidence>
<evidence type="ECO:0000256" key="1">
    <source>
        <dbReference type="SAM" id="MobiDB-lite"/>
    </source>
</evidence>
<feature type="region of interest" description="Disordered" evidence="1">
    <location>
        <begin position="269"/>
        <end position="312"/>
    </location>
</feature>
<reference evidence="2 3" key="1">
    <citation type="submission" date="2024-01" db="EMBL/GenBank/DDBJ databases">
        <title>The genomes of 5 underutilized Papilionoideae crops provide insights into root nodulation and disease resistance.</title>
        <authorList>
            <person name="Yuan L."/>
        </authorList>
    </citation>
    <scope>NUCLEOTIDE SEQUENCE [LARGE SCALE GENOMIC DNA]</scope>
    <source>
        <strain evidence="2">LY-2023</strain>
        <tissue evidence="2">Leaf</tissue>
    </source>
</reference>
<keyword evidence="3" id="KW-1185">Reference proteome</keyword>
<name>A0AAN9K6I2_CLITE</name>
<sequence length="440" mass="48256">MLLVTSRSDLAGCKSIGNHKVNLEHITKSQWKEELSTGKFNIIFLSSTGRASSTPVWRLVGNKGVQEAEKGKQKVHDGIEAREQKVVEEEGDLSLETINLQDMAEENKHGYTGKQPVSQEKSDFVTPHTLGKDDSEPTKIPSPSITNTSLVGKQNEPILPISFNNAFSTNTPFSLSHQPVPYGGKQNEPIPPESLTNTSATKTLESLKNQSAPLVGKQNEPTSSNSLNTFSTNTLDSASYQSALNLEKQNEPIPPKYLKNTIATNSLVSCSSQPHHNPSVGPDPNYQAFFPHHSPEKEQQCQFRPDTDKQSLDTQNSSLYLALKDNQAKSPVYYVELADDSPPNIPKSIPSPCESFLSRDSKCGYMESSLGFQNSQESPDVHLEAMQQSAPSETESKESQSGKENLAKGDTARSRKFGQASRLETLVHLSSFAYCLVLFG</sequence>
<feature type="compositionally biased region" description="Polar residues" evidence="1">
    <location>
        <begin position="141"/>
        <end position="151"/>
    </location>
</feature>
<comment type="caution">
    <text evidence="2">The sequence shown here is derived from an EMBL/GenBank/DDBJ whole genome shotgun (WGS) entry which is preliminary data.</text>
</comment>
<dbReference type="EMBL" id="JAYKXN010000002">
    <property type="protein sequence ID" value="KAK7311099.1"/>
    <property type="molecule type" value="Genomic_DNA"/>
</dbReference>
<feature type="compositionally biased region" description="Basic and acidic residues" evidence="1">
    <location>
        <begin position="394"/>
        <end position="413"/>
    </location>
</feature>
<feature type="region of interest" description="Disordered" evidence="1">
    <location>
        <begin position="210"/>
        <end position="229"/>
    </location>
</feature>